<dbReference type="AlphaFoldDB" id="E8KE31"/>
<evidence type="ECO:0000313" key="4">
    <source>
        <dbReference type="EMBL" id="EFX92837.1"/>
    </source>
</evidence>
<organism evidence="4 5">
    <name type="scientific">Actinobacillus ureae ATCC 25976</name>
    <dbReference type="NCBI Taxonomy" id="887324"/>
    <lineage>
        <taxon>Bacteria</taxon>
        <taxon>Pseudomonadati</taxon>
        <taxon>Pseudomonadota</taxon>
        <taxon>Gammaproteobacteria</taxon>
        <taxon>Pasteurellales</taxon>
        <taxon>Pasteurellaceae</taxon>
        <taxon>Actinobacillus</taxon>
    </lineage>
</organism>
<dbReference type="GO" id="GO:0008982">
    <property type="term" value="F:protein-N(PI)-phosphohistidine-sugar phosphotransferase activity"/>
    <property type="evidence" value="ECO:0007669"/>
    <property type="project" value="InterPro"/>
</dbReference>
<dbReference type="InterPro" id="IPR036095">
    <property type="entry name" value="PTS_EIIB-like_sf"/>
</dbReference>
<dbReference type="InterPro" id="IPR003501">
    <property type="entry name" value="PTS_EIIB_2/3"/>
</dbReference>
<protein>
    <submittedName>
        <fullName evidence="4">PTS system, Lactose/Cellobiose specific IIB subunit</fullName>
    </submittedName>
</protein>
<evidence type="ECO:0000256" key="1">
    <source>
        <dbReference type="ARBA" id="ARBA00022679"/>
    </source>
</evidence>
<feature type="domain" description="PTS EIIB type-2" evidence="3">
    <location>
        <begin position="5"/>
        <end position="94"/>
    </location>
</feature>
<evidence type="ECO:0000313" key="5">
    <source>
        <dbReference type="Proteomes" id="UP000005467"/>
    </source>
</evidence>
<evidence type="ECO:0000256" key="2">
    <source>
        <dbReference type="ARBA" id="ARBA00022683"/>
    </source>
</evidence>
<evidence type="ECO:0000259" key="3">
    <source>
        <dbReference type="PROSITE" id="PS51099"/>
    </source>
</evidence>
<reference evidence="4 5" key="1">
    <citation type="submission" date="2011-01" db="EMBL/GenBank/DDBJ databases">
        <authorList>
            <person name="Muzny D."/>
            <person name="Qin X."/>
            <person name="Deng J."/>
            <person name="Jiang H."/>
            <person name="Liu Y."/>
            <person name="Qu J."/>
            <person name="Song X.-Z."/>
            <person name="Zhang L."/>
            <person name="Thornton R."/>
            <person name="Coyle M."/>
            <person name="Francisco L."/>
            <person name="Jackson L."/>
            <person name="Javaid M."/>
            <person name="Korchina V."/>
            <person name="Kovar C."/>
            <person name="Mata R."/>
            <person name="Mathew T."/>
            <person name="Ngo R."/>
            <person name="Nguyen L."/>
            <person name="Nguyen N."/>
            <person name="Okwuonu G."/>
            <person name="Ongeri F."/>
            <person name="Pham C."/>
            <person name="Simmons D."/>
            <person name="Wilczek-Boney K."/>
            <person name="Hale W."/>
            <person name="Jakkamsetti A."/>
            <person name="Pham P."/>
            <person name="Ruth R."/>
            <person name="San Lucas F."/>
            <person name="Warren J."/>
            <person name="Zhang J."/>
            <person name="Zhao Z."/>
            <person name="Zhou C."/>
            <person name="Zhu D."/>
            <person name="Lee S."/>
            <person name="Bess C."/>
            <person name="Blankenburg K."/>
            <person name="Forbes L."/>
            <person name="Fu Q."/>
            <person name="Gubbala S."/>
            <person name="Hirani K."/>
            <person name="Jayaseelan J.C."/>
            <person name="Lara F."/>
            <person name="Munidasa M."/>
            <person name="Palculict T."/>
            <person name="Patil S."/>
            <person name="Pu L.-L."/>
            <person name="Saada N."/>
            <person name="Tang L."/>
            <person name="Weissenberger G."/>
            <person name="Zhu Y."/>
            <person name="Hemphill L."/>
            <person name="Shang Y."/>
            <person name="Youmans B."/>
            <person name="Ayvaz T."/>
            <person name="Ross M."/>
            <person name="Santibanez J."/>
            <person name="Aqrawi P."/>
            <person name="Gross S."/>
            <person name="Joshi V."/>
            <person name="Fowler G."/>
            <person name="Nazareth L."/>
            <person name="Reid J."/>
            <person name="Worley K."/>
            <person name="Petrosino J."/>
            <person name="Highlander S."/>
            <person name="Gibbs R."/>
        </authorList>
    </citation>
    <scope>NUCLEOTIDE SEQUENCE [LARGE SCALE GENOMIC DNA]</scope>
    <source>
        <strain evidence="4 5">ATCC 25976</strain>
    </source>
</reference>
<dbReference type="SUPFAM" id="SSF52794">
    <property type="entry name" value="PTS system IIB component-like"/>
    <property type="match status" value="1"/>
</dbReference>
<dbReference type="Proteomes" id="UP000005467">
    <property type="component" value="Unassembled WGS sequence"/>
</dbReference>
<dbReference type="Pfam" id="PF02302">
    <property type="entry name" value="PTS_IIB"/>
    <property type="match status" value="1"/>
</dbReference>
<keyword evidence="5" id="KW-1185">Reference proteome</keyword>
<dbReference type="EMBL" id="AEVG01000010">
    <property type="protein sequence ID" value="EFX92837.1"/>
    <property type="molecule type" value="Genomic_DNA"/>
</dbReference>
<name>E8KE31_9PAST</name>
<accession>E8KE31</accession>
<proteinExistence type="predicted"/>
<dbReference type="Gene3D" id="3.40.50.2300">
    <property type="match status" value="1"/>
</dbReference>
<keyword evidence="1" id="KW-0808">Transferase</keyword>
<sequence>MEAKMKIMAVCGHGIGSSFMMEMNIKKALAKIGVEAEVGHTDLASVTPADADVFVMAKDIASSSNIAKDKIIVVKNIISVSEFEEKLTAYFNRA</sequence>
<gene>
    <name evidence="4" type="ORF">HMPREF0027_0098</name>
</gene>
<comment type="caution">
    <text evidence="4">The sequence shown here is derived from an EMBL/GenBank/DDBJ whole genome shotgun (WGS) entry which is preliminary data.</text>
</comment>
<dbReference type="HOGENOM" id="CLU_159248_0_1_6"/>
<dbReference type="GO" id="GO:0009401">
    <property type="term" value="P:phosphoenolpyruvate-dependent sugar phosphotransferase system"/>
    <property type="evidence" value="ECO:0007669"/>
    <property type="project" value="UniProtKB-KW"/>
</dbReference>
<dbReference type="InterPro" id="IPR013011">
    <property type="entry name" value="PTS_EIIB_2"/>
</dbReference>
<dbReference type="PROSITE" id="PS51099">
    <property type="entry name" value="PTS_EIIB_TYPE_2"/>
    <property type="match status" value="1"/>
</dbReference>
<dbReference type="CDD" id="cd05563">
    <property type="entry name" value="PTS_IIB_ascorbate"/>
    <property type="match status" value="1"/>
</dbReference>
<keyword evidence="2" id="KW-0598">Phosphotransferase system</keyword>